<accession>S2KD88</accession>
<comment type="caution">
    <text evidence="3">The sequence shown here is derived from an EMBL/GenBank/DDBJ whole genome shotgun (WGS) entry which is preliminary data.</text>
</comment>
<name>S2KD88_LITA3</name>
<dbReference type="PATRIC" id="fig|1121939.11.peg.4437"/>
<keyword evidence="2" id="KW-0812">Transmembrane</keyword>
<feature type="coiled-coil region" evidence="1">
    <location>
        <begin position="197"/>
        <end position="231"/>
    </location>
</feature>
<dbReference type="Proteomes" id="UP000014463">
    <property type="component" value="Unassembled WGS sequence"/>
</dbReference>
<evidence type="ECO:0000313" key="4">
    <source>
        <dbReference type="Proteomes" id="UP000014463"/>
    </source>
</evidence>
<protein>
    <recommendedName>
        <fullName evidence="5">GspL cytoplasmic actin-ATPase-like domain-containing protein</fullName>
    </recommendedName>
</protein>
<gene>
    <name evidence="3" type="ORF">L861_14630</name>
</gene>
<evidence type="ECO:0000313" key="3">
    <source>
        <dbReference type="EMBL" id="EPC00162.1"/>
    </source>
</evidence>
<dbReference type="RefSeq" id="WP_016418936.1">
    <property type="nucleotide sequence ID" value="NZ_KE332395.1"/>
</dbReference>
<dbReference type="PANTHER" id="PTHR40278:SF1">
    <property type="entry name" value="DNA UTILIZATION PROTEIN HOFN"/>
    <property type="match status" value="1"/>
</dbReference>
<evidence type="ECO:0000256" key="2">
    <source>
        <dbReference type="SAM" id="Phobius"/>
    </source>
</evidence>
<dbReference type="Pfam" id="PF05137">
    <property type="entry name" value="PilN"/>
    <property type="match status" value="1"/>
</dbReference>
<dbReference type="AlphaFoldDB" id="S2KD88"/>
<keyword evidence="1" id="KW-0175">Coiled coil</keyword>
<keyword evidence="2" id="KW-0472">Membrane</keyword>
<dbReference type="STRING" id="1121939.L861_14630"/>
<feature type="transmembrane region" description="Helical" evidence="2">
    <location>
        <begin position="176"/>
        <end position="197"/>
    </location>
</feature>
<dbReference type="OrthoDB" id="5621075at2"/>
<dbReference type="InterPro" id="IPR052534">
    <property type="entry name" value="Extracell_DNA_Util/SecSys_Comp"/>
</dbReference>
<evidence type="ECO:0000256" key="1">
    <source>
        <dbReference type="SAM" id="Coils"/>
    </source>
</evidence>
<dbReference type="SUPFAM" id="SSF53067">
    <property type="entry name" value="Actin-like ATPase domain"/>
    <property type="match status" value="1"/>
</dbReference>
<dbReference type="PANTHER" id="PTHR40278">
    <property type="entry name" value="DNA UTILIZATION PROTEIN HOFN"/>
    <property type="match status" value="1"/>
</dbReference>
<keyword evidence="2" id="KW-1133">Transmembrane helix</keyword>
<reference evidence="3 4" key="1">
    <citation type="journal article" date="2013" name="Genome Announc.">
        <title>Draft genome sequence of the moderately halophilic gammaproteobacterium Halomonas anticariensis FP35.</title>
        <authorList>
            <person name="Tahrioui A."/>
            <person name="Quesada E."/>
            <person name="Llamas I."/>
        </authorList>
    </citation>
    <scope>NUCLEOTIDE SEQUENCE [LARGE SCALE GENOMIC DNA]</scope>
    <source>
        <strain evidence="4">DSM 16096 / CECT 5854 / LMG 22089 / FP35</strain>
    </source>
</reference>
<sequence>MVSNTFTSSCMQSVFPYHWQTRLIGRSAECRVCWSEEQPWLLTPEGKRPWDRNAWGRDNALVLLLTPEQVVVCDVFFPEAAGKNLNTLLHHEISRFTPFQASDVIFAVGRRQVREQRLELTLAVVLRKRLEALLDRLAERGVAPDRVDALDADGRSLDVDLLPPERRQRRYSWPRLINASLMASCLLLAVFAAWLWLHDRESMLEEMTAEVQRLQREAHEITELRQRLADNDNATGYLAGLKHQTPSMLEALQDLTQCLPNDTWLERLDIKSQGEVIMTGQSGSVGGLIGQLGACPGISAPRFQGAIQPDDRSGKDRFSLLADIPVVTEPALEP</sequence>
<evidence type="ECO:0008006" key="5">
    <source>
        <dbReference type="Google" id="ProtNLM"/>
    </source>
</evidence>
<dbReference type="eggNOG" id="COG3166">
    <property type="taxonomic scope" value="Bacteria"/>
</dbReference>
<dbReference type="EMBL" id="ASTJ01000043">
    <property type="protein sequence ID" value="EPC00162.1"/>
    <property type="molecule type" value="Genomic_DNA"/>
</dbReference>
<proteinExistence type="predicted"/>
<organism evidence="3 4">
    <name type="scientific">Litchfieldella anticariensis (strain DSM 16096 / CECT 5854 / CIP 108499 / LMG 22089 / FP35)</name>
    <name type="common">Halomonas anticariensis</name>
    <dbReference type="NCBI Taxonomy" id="1121939"/>
    <lineage>
        <taxon>Bacteria</taxon>
        <taxon>Pseudomonadati</taxon>
        <taxon>Pseudomonadota</taxon>
        <taxon>Gammaproteobacteria</taxon>
        <taxon>Oceanospirillales</taxon>
        <taxon>Halomonadaceae</taxon>
        <taxon>Litchfieldella</taxon>
    </lineage>
</organism>
<keyword evidence="4" id="KW-1185">Reference proteome</keyword>
<dbReference type="InterPro" id="IPR043129">
    <property type="entry name" value="ATPase_NBD"/>
</dbReference>
<dbReference type="Gene3D" id="3.30.420.380">
    <property type="match status" value="1"/>
</dbReference>
<dbReference type="InterPro" id="IPR007813">
    <property type="entry name" value="PilN"/>
</dbReference>